<comment type="catalytic activity">
    <reaction evidence="9">
        <text>(sulfur carrier)-H + L-cysteine = (sulfur carrier)-SH + L-alanine</text>
        <dbReference type="Rhea" id="RHEA:43892"/>
        <dbReference type="Rhea" id="RHEA-COMP:14737"/>
        <dbReference type="Rhea" id="RHEA-COMP:14739"/>
        <dbReference type="ChEBI" id="CHEBI:29917"/>
        <dbReference type="ChEBI" id="CHEBI:35235"/>
        <dbReference type="ChEBI" id="CHEBI:57972"/>
        <dbReference type="ChEBI" id="CHEBI:64428"/>
        <dbReference type="EC" id="2.8.1.7"/>
    </reaction>
</comment>
<dbReference type="GO" id="GO:0051536">
    <property type="term" value="F:iron-sulfur cluster binding"/>
    <property type="evidence" value="ECO:0007669"/>
    <property type="project" value="UniProtKB-KW"/>
</dbReference>
<organism evidence="12 13">
    <name type="scientific">Aporhodopirellula rubra</name>
    <dbReference type="NCBI Taxonomy" id="980271"/>
    <lineage>
        <taxon>Bacteria</taxon>
        <taxon>Pseudomonadati</taxon>
        <taxon>Planctomycetota</taxon>
        <taxon>Planctomycetia</taxon>
        <taxon>Pirellulales</taxon>
        <taxon>Pirellulaceae</taxon>
        <taxon>Aporhodopirellula</taxon>
    </lineage>
</organism>
<dbReference type="Gene3D" id="3.90.1150.10">
    <property type="entry name" value="Aspartate Aminotransferase, domain 1"/>
    <property type="match status" value="1"/>
</dbReference>
<dbReference type="RefSeq" id="WP_246420037.1">
    <property type="nucleotide sequence ID" value="NZ_JACHXU010000013.1"/>
</dbReference>
<comment type="similarity">
    <text evidence="2">Belongs to the class-V pyridoxal-phosphate-dependent aminotransferase family. NifS/IscS subfamily.</text>
</comment>
<dbReference type="EC" id="2.8.1.7" evidence="3"/>
<evidence type="ECO:0000256" key="6">
    <source>
        <dbReference type="ARBA" id="ARBA00022898"/>
    </source>
</evidence>
<proteinExistence type="inferred from homology"/>
<dbReference type="PROSITE" id="PS00595">
    <property type="entry name" value="AA_TRANSFER_CLASS_5"/>
    <property type="match status" value="1"/>
</dbReference>
<protein>
    <recommendedName>
        <fullName evidence="3">cysteine desulfurase</fullName>
        <ecNumber evidence="3">2.8.1.7</ecNumber>
    </recommendedName>
</protein>
<evidence type="ECO:0000256" key="8">
    <source>
        <dbReference type="ARBA" id="ARBA00023014"/>
    </source>
</evidence>
<dbReference type="PIRSF" id="PIRSF005572">
    <property type="entry name" value="NifS"/>
    <property type="match status" value="1"/>
</dbReference>
<dbReference type="InterPro" id="IPR016454">
    <property type="entry name" value="Cysteine_dSase"/>
</dbReference>
<evidence type="ECO:0000256" key="7">
    <source>
        <dbReference type="ARBA" id="ARBA00023004"/>
    </source>
</evidence>
<keyword evidence="13" id="KW-1185">Reference proteome</keyword>
<sequence>MSEMIYLDHHATTPCDPRVVDAMLPWLTERFANPHSDSHAAGREAADAIAEAVQTIATTINAPASSMLITSGATESINLAMRGVMTHPRNRRNHMVVCTTEHPAVIDVATDLQRSGIEVSYVRVHPQSSNDGGAAGTIDLDALADAVTDQTALVNVMIANNEMGAIHPIAEVARITHEAGALLHCDATQAVGRIPVDVDSLGIDLLSASAHKFYGPKGIGFLVAGGTRRRVRLRPQIVGGGQQQGLRSGTMNPAGVIAMATAIGLGLEDAPRIASLRDRLWETLRSEIDGIELNGPPLSDPSVRLAGNLNFRLLSVEGETWMAATPGVAFSSGSACSSANPSASHVLLAMGLSESEARRSVRFGVGRFTTEQLIDDASEQLVTAYRRF</sequence>
<evidence type="ECO:0000256" key="10">
    <source>
        <dbReference type="RuleBase" id="RU004504"/>
    </source>
</evidence>
<comment type="caution">
    <text evidence="12">The sequence shown here is derived from an EMBL/GenBank/DDBJ whole genome shotgun (WGS) entry which is preliminary data.</text>
</comment>
<accession>A0A7W5E0J3</accession>
<comment type="cofactor">
    <cofactor evidence="1 10">
        <name>pyridoxal 5'-phosphate</name>
        <dbReference type="ChEBI" id="CHEBI:597326"/>
    </cofactor>
</comment>
<dbReference type="InterPro" id="IPR015424">
    <property type="entry name" value="PyrdxlP-dep_Trfase"/>
</dbReference>
<reference evidence="12 13" key="1">
    <citation type="submission" date="2020-08" db="EMBL/GenBank/DDBJ databases">
        <title>Genomic Encyclopedia of Type Strains, Phase III (KMG-III): the genomes of soil and plant-associated and newly described type strains.</title>
        <authorList>
            <person name="Whitman W."/>
        </authorList>
    </citation>
    <scope>NUCLEOTIDE SEQUENCE [LARGE SCALE GENOMIC DNA]</scope>
    <source>
        <strain evidence="12 13">CECT 8075</strain>
    </source>
</reference>
<dbReference type="EMBL" id="JACHXU010000013">
    <property type="protein sequence ID" value="MBB3207941.1"/>
    <property type="molecule type" value="Genomic_DNA"/>
</dbReference>
<dbReference type="InterPro" id="IPR015421">
    <property type="entry name" value="PyrdxlP-dep_Trfase_major"/>
</dbReference>
<gene>
    <name evidence="12" type="ORF">FHS27_003768</name>
</gene>
<dbReference type="InterPro" id="IPR020578">
    <property type="entry name" value="Aminotrans_V_PyrdxlP_BS"/>
</dbReference>
<evidence type="ECO:0000256" key="4">
    <source>
        <dbReference type="ARBA" id="ARBA00022679"/>
    </source>
</evidence>
<evidence type="ECO:0000256" key="9">
    <source>
        <dbReference type="ARBA" id="ARBA00050776"/>
    </source>
</evidence>
<dbReference type="SUPFAM" id="SSF53383">
    <property type="entry name" value="PLP-dependent transferases"/>
    <property type="match status" value="1"/>
</dbReference>
<keyword evidence="7" id="KW-0408">Iron</keyword>
<dbReference type="PANTHER" id="PTHR11601">
    <property type="entry name" value="CYSTEINE DESULFURYLASE FAMILY MEMBER"/>
    <property type="match status" value="1"/>
</dbReference>
<keyword evidence="5" id="KW-0479">Metal-binding</keyword>
<dbReference type="Proteomes" id="UP000536179">
    <property type="component" value="Unassembled WGS sequence"/>
</dbReference>
<dbReference type="Gene3D" id="1.10.260.50">
    <property type="match status" value="1"/>
</dbReference>
<dbReference type="InterPro" id="IPR015422">
    <property type="entry name" value="PyrdxlP-dep_Trfase_small"/>
</dbReference>
<dbReference type="InterPro" id="IPR000192">
    <property type="entry name" value="Aminotrans_V_dom"/>
</dbReference>
<dbReference type="Gene3D" id="3.40.640.10">
    <property type="entry name" value="Type I PLP-dependent aspartate aminotransferase-like (Major domain)"/>
    <property type="match status" value="1"/>
</dbReference>
<dbReference type="PANTHER" id="PTHR11601:SF34">
    <property type="entry name" value="CYSTEINE DESULFURASE"/>
    <property type="match status" value="1"/>
</dbReference>
<dbReference type="GO" id="GO:0031071">
    <property type="term" value="F:cysteine desulfurase activity"/>
    <property type="evidence" value="ECO:0007669"/>
    <property type="project" value="UniProtKB-EC"/>
</dbReference>
<dbReference type="AlphaFoldDB" id="A0A7W5E0J3"/>
<keyword evidence="8" id="KW-0411">Iron-sulfur</keyword>
<evidence type="ECO:0000259" key="11">
    <source>
        <dbReference type="Pfam" id="PF00266"/>
    </source>
</evidence>
<name>A0A7W5E0J3_9BACT</name>
<evidence type="ECO:0000256" key="3">
    <source>
        <dbReference type="ARBA" id="ARBA00012239"/>
    </source>
</evidence>
<dbReference type="GO" id="GO:0046872">
    <property type="term" value="F:metal ion binding"/>
    <property type="evidence" value="ECO:0007669"/>
    <property type="project" value="UniProtKB-KW"/>
</dbReference>
<evidence type="ECO:0000313" key="13">
    <source>
        <dbReference type="Proteomes" id="UP000536179"/>
    </source>
</evidence>
<keyword evidence="6" id="KW-0663">Pyridoxal phosphate</keyword>
<evidence type="ECO:0000313" key="12">
    <source>
        <dbReference type="EMBL" id="MBB3207941.1"/>
    </source>
</evidence>
<dbReference type="Pfam" id="PF00266">
    <property type="entry name" value="Aminotran_5"/>
    <property type="match status" value="1"/>
</dbReference>
<keyword evidence="4 12" id="KW-0808">Transferase</keyword>
<evidence type="ECO:0000256" key="2">
    <source>
        <dbReference type="ARBA" id="ARBA00006490"/>
    </source>
</evidence>
<evidence type="ECO:0000256" key="1">
    <source>
        <dbReference type="ARBA" id="ARBA00001933"/>
    </source>
</evidence>
<evidence type="ECO:0000256" key="5">
    <source>
        <dbReference type="ARBA" id="ARBA00022723"/>
    </source>
</evidence>
<feature type="domain" description="Aminotransferase class V" evidence="11">
    <location>
        <begin position="5"/>
        <end position="375"/>
    </location>
</feature>